<feature type="region of interest" description="Disordered" evidence="2">
    <location>
        <begin position="57"/>
        <end position="129"/>
    </location>
</feature>
<reference evidence="3" key="1">
    <citation type="submission" date="2022-08" db="UniProtKB">
        <authorList>
            <consortium name="EnsemblMetazoa"/>
        </authorList>
    </citation>
    <scope>IDENTIFICATION</scope>
    <source>
        <strain evidence="3">EBRO</strain>
    </source>
</reference>
<feature type="coiled-coil region" evidence="1">
    <location>
        <begin position="260"/>
        <end position="315"/>
    </location>
</feature>
<feature type="region of interest" description="Disordered" evidence="2">
    <location>
        <begin position="361"/>
        <end position="402"/>
    </location>
</feature>
<name>A0A182IPF5_ANOAO</name>
<sequence>MSRNLCDETFPASLLIEFDELDDEIPISPELPKRHPPGAFPRHHSTLSGVAAIENTSDKGHADDRNGSRMVISGSSNTSSGHSSLSTEGENRSASSDRDTSRDLSKRHVSVDVSHGGTGPGQGLGDKLLLKPRKFRPPRSMESLLQEHSADSGNRSMRTLTQSTHSVGLGTGLGTYGAVDERGSSGNISGGSGGAQQLQYHRNRDKYGHVQSKVKQQINEMKPSSNRDRKALVRHKSMPNTYEGNSQDEDDEALDQETNLETLRAIIREMKEHAGDLERQLNVRDLFQANVFNELATLKCKNSTLRMENDQLHEQERAREQRRQVLRQCEQHAGSCYGSQSSLHKASLNVCTVGTQTSPREDDFTDSFVFPPTPADRQRTPSSLGARSSLSAGRKPAHSPIGARQAISSAIIHEPESVVMGEFSPDYEQLIPMLGRGGESSSFLHDLRFREQGSRTPTGTMVERSDTDLTHEFGNGPGCRDCRKRRKKRKSRKQKLASLFCIRRHDESL</sequence>
<feature type="compositionally biased region" description="Polar residues" evidence="2">
    <location>
        <begin position="215"/>
        <end position="224"/>
    </location>
</feature>
<feature type="compositionally biased region" description="Basic and acidic residues" evidence="2">
    <location>
        <begin position="57"/>
        <end position="67"/>
    </location>
</feature>
<evidence type="ECO:0000256" key="2">
    <source>
        <dbReference type="SAM" id="MobiDB-lite"/>
    </source>
</evidence>
<feature type="compositionally biased region" description="Low complexity" evidence="2">
    <location>
        <begin position="382"/>
        <end position="394"/>
    </location>
</feature>
<dbReference type="AlphaFoldDB" id="A0A182IPF5"/>
<organism evidence="3">
    <name type="scientific">Anopheles atroparvus</name>
    <name type="common">European mosquito</name>
    <dbReference type="NCBI Taxonomy" id="41427"/>
    <lineage>
        <taxon>Eukaryota</taxon>
        <taxon>Metazoa</taxon>
        <taxon>Ecdysozoa</taxon>
        <taxon>Arthropoda</taxon>
        <taxon>Hexapoda</taxon>
        <taxon>Insecta</taxon>
        <taxon>Pterygota</taxon>
        <taxon>Neoptera</taxon>
        <taxon>Endopterygota</taxon>
        <taxon>Diptera</taxon>
        <taxon>Nematocera</taxon>
        <taxon>Culicoidea</taxon>
        <taxon>Culicidae</taxon>
        <taxon>Anophelinae</taxon>
        <taxon>Anopheles</taxon>
    </lineage>
</organism>
<feature type="compositionally biased region" description="Low complexity" evidence="2">
    <location>
        <begin position="73"/>
        <end position="87"/>
    </location>
</feature>
<feature type="compositionally biased region" description="Basic and acidic residues" evidence="2">
    <location>
        <begin position="89"/>
        <end position="110"/>
    </location>
</feature>
<accession>A0A182IPF5</accession>
<evidence type="ECO:0000313" key="3">
    <source>
        <dbReference type="EnsemblMetazoa" id="AATE002968-PA.1"/>
    </source>
</evidence>
<feature type="region of interest" description="Disordered" evidence="2">
    <location>
        <begin position="469"/>
        <end position="492"/>
    </location>
</feature>
<dbReference type="VEuPathDB" id="VectorBase:AATE002968"/>
<proteinExistence type="predicted"/>
<feature type="region of interest" description="Disordered" evidence="2">
    <location>
        <begin position="215"/>
        <end position="254"/>
    </location>
</feature>
<feature type="compositionally biased region" description="Basic residues" evidence="2">
    <location>
        <begin position="482"/>
        <end position="492"/>
    </location>
</feature>
<evidence type="ECO:0000256" key="1">
    <source>
        <dbReference type="SAM" id="Coils"/>
    </source>
</evidence>
<dbReference type="EMBL" id="AXCP01008007">
    <property type="status" value="NOT_ANNOTATED_CDS"/>
    <property type="molecule type" value="Genomic_DNA"/>
</dbReference>
<protein>
    <submittedName>
        <fullName evidence="3">Uncharacterized protein</fullName>
    </submittedName>
</protein>
<keyword evidence="1" id="KW-0175">Coiled coil</keyword>
<dbReference type="EnsemblMetazoa" id="AATE002968-RA">
    <property type="protein sequence ID" value="AATE002968-PA.1"/>
    <property type="gene ID" value="AATE002968"/>
</dbReference>